<comment type="catalytic activity">
    <reaction evidence="7">
        <text>DNA(n) + a 2'-deoxyribonucleoside 5'-triphosphate = DNA(n+1) + diphosphate</text>
        <dbReference type="Rhea" id="RHEA:22508"/>
        <dbReference type="Rhea" id="RHEA-COMP:17339"/>
        <dbReference type="Rhea" id="RHEA-COMP:17340"/>
        <dbReference type="ChEBI" id="CHEBI:33019"/>
        <dbReference type="ChEBI" id="CHEBI:61560"/>
        <dbReference type="ChEBI" id="CHEBI:173112"/>
        <dbReference type="EC" id="2.7.7.7"/>
    </reaction>
</comment>
<keyword evidence="6" id="KW-0239">DNA-directed DNA polymerase</keyword>
<protein>
    <recommendedName>
        <fullName evidence="2">DNA polymerase III subunit delta'</fullName>
        <ecNumber evidence="1">2.7.7.7</ecNumber>
    </recommendedName>
</protein>
<reference evidence="9" key="1">
    <citation type="submission" date="2019-12" db="EMBL/GenBank/DDBJ databases">
        <authorList>
            <person name="zhang j."/>
            <person name="sun C.M."/>
        </authorList>
    </citation>
    <scope>NUCLEOTIDE SEQUENCE</scope>
    <source>
        <strain evidence="9">NS-1</strain>
    </source>
</reference>
<dbReference type="NCBIfam" id="TIGR00678">
    <property type="entry name" value="holB"/>
    <property type="match status" value="1"/>
</dbReference>
<evidence type="ECO:0000256" key="3">
    <source>
        <dbReference type="ARBA" id="ARBA00022679"/>
    </source>
</evidence>
<keyword evidence="5" id="KW-0235">DNA replication</keyword>
<dbReference type="AlphaFoldDB" id="A0A8A7K961"/>
<dbReference type="PANTHER" id="PTHR11669">
    <property type="entry name" value="REPLICATION FACTOR C / DNA POLYMERASE III GAMMA-TAU SUBUNIT"/>
    <property type="match status" value="1"/>
</dbReference>
<evidence type="ECO:0000259" key="8">
    <source>
        <dbReference type="Pfam" id="PF09115"/>
    </source>
</evidence>
<dbReference type="Gene3D" id="3.40.50.300">
    <property type="entry name" value="P-loop containing nucleotide triphosphate hydrolases"/>
    <property type="match status" value="1"/>
</dbReference>
<evidence type="ECO:0000313" key="10">
    <source>
        <dbReference type="Proteomes" id="UP000665020"/>
    </source>
</evidence>
<evidence type="ECO:0000256" key="6">
    <source>
        <dbReference type="ARBA" id="ARBA00022932"/>
    </source>
</evidence>
<evidence type="ECO:0000256" key="2">
    <source>
        <dbReference type="ARBA" id="ARBA00014363"/>
    </source>
</evidence>
<dbReference type="FunFam" id="3.40.50.300:FF:001255">
    <property type="entry name" value="DNA polymerase III subunit delta"/>
    <property type="match status" value="1"/>
</dbReference>
<dbReference type="GO" id="GO:0008408">
    <property type="term" value="F:3'-5' exonuclease activity"/>
    <property type="evidence" value="ECO:0007669"/>
    <property type="project" value="InterPro"/>
</dbReference>
<dbReference type="GO" id="GO:0003677">
    <property type="term" value="F:DNA binding"/>
    <property type="evidence" value="ECO:0007669"/>
    <property type="project" value="InterPro"/>
</dbReference>
<proteinExistence type="predicted"/>
<dbReference type="GO" id="GO:0009360">
    <property type="term" value="C:DNA polymerase III complex"/>
    <property type="evidence" value="ECO:0007669"/>
    <property type="project" value="InterPro"/>
</dbReference>
<dbReference type="InterPro" id="IPR027417">
    <property type="entry name" value="P-loop_NTPase"/>
</dbReference>
<keyword evidence="10" id="KW-1185">Reference proteome</keyword>
<evidence type="ECO:0000313" key="9">
    <source>
        <dbReference type="EMBL" id="QTL96645.1"/>
    </source>
</evidence>
<accession>A0A8A7K961</accession>
<dbReference type="Proteomes" id="UP000665020">
    <property type="component" value="Chromosome"/>
</dbReference>
<dbReference type="InterPro" id="IPR015199">
    <property type="entry name" value="DNA_pol_III_delta_C"/>
</dbReference>
<evidence type="ECO:0000256" key="5">
    <source>
        <dbReference type="ARBA" id="ARBA00022705"/>
    </source>
</evidence>
<dbReference type="EMBL" id="CP046640">
    <property type="protein sequence ID" value="QTL96645.1"/>
    <property type="molecule type" value="Genomic_DNA"/>
</dbReference>
<dbReference type="GO" id="GO:0003887">
    <property type="term" value="F:DNA-directed DNA polymerase activity"/>
    <property type="evidence" value="ECO:0007669"/>
    <property type="project" value="UniProtKB-KW"/>
</dbReference>
<sequence>MGFKDIIGQDSAVELLVEQLKSRRVSHAFLFIGKDGVGKKRLALEFARALFCPEKEADACGICLSCKKVSHQNHPDIRLVEINEGDNIKIEQIRELQQEIAYKPYESDRKVFIIDQADQMTVQAANSLLKTLEEPPSYALIILLAEETDSLLPTVISRCQKIQLSKLAREEIEKKLKSEGVAPDKAEVIAGLADGSLGRALALLGDEEFLNSRQEVYSILYNLDKVDTVDLFKQADKLTTYLNNGLPLFELILSLFRDIILYKQGNNNRIVNFDFIDDIKVMGKKYKIEELIGIVNLTNTISGYIRANVKKDLALQNLLLKIRAKRV</sequence>
<dbReference type="EC" id="2.7.7.7" evidence="1"/>
<gene>
    <name evidence="9" type="primary">holB</name>
    <name evidence="9" type="ORF">GM661_00980</name>
</gene>
<name>A0A8A7K961_9FIRM</name>
<feature type="domain" description="DNA polymerase III delta subunit C-terminal" evidence="8">
    <location>
        <begin position="208"/>
        <end position="322"/>
    </location>
</feature>
<organism evidence="9 10">
    <name type="scientific">Iocasia fonsfrigidae</name>
    <dbReference type="NCBI Taxonomy" id="2682810"/>
    <lineage>
        <taxon>Bacteria</taxon>
        <taxon>Bacillati</taxon>
        <taxon>Bacillota</taxon>
        <taxon>Clostridia</taxon>
        <taxon>Halanaerobiales</taxon>
        <taxon>Halanaerobiaceae</taxon>
        <taxon>Iocasia</taxon>
    </lineage>
</organism>
<keyword evidence="4 9" id="KW-0548">Nucleotidyltransferase</keyword>
<evidence type="ECO:0000256" key="7">
    <source>
        <dbReference type="ARBA" id="ARBA00049244"/>
    </source>
</evidence>
<dbReference type="Pfam" id="PF13177">
    <property type="entry name" value="DNA_pol3_delta2"/>
    <property type="match status" value="1"/>
</dbReference>
<dbReference type="RefSeq" id="WP_230868358.1">
    <property type="nucleotide sequence ID" value="NZ_CP046640.1"/>
</dbReference>
<dbReference type="InterPro" id="IPR050238">
    <property type="entry name" value="DNA_Rep/Repair_Clamp_Loader"/>
</dbReference>
<dbReference type="GO" id="GO:0006261">
    <property type="term" value="P:DNA-templated DNA replication"/>
    <property type="evidence" value="ECO:0007669"/>
    <property type="project" value="TreeGrafter"/>
</dbReference>
<dbReference type="SUPFAM" id="SSF52540">
    <property type="entry name" value="P-loop containing nucleoside triphosphate hydrolases"/>
    <property type="match status" value="1"/>
</dbReference>
<dbReference type="Pfam" id="PF09115">
    <property type="entry name" value="DNApol3-delta_C"/>
    <property type="match status" value="1"/>
</dbReference>
<dbReference type="InterPro" id="IPR004622">
    <property type="entry name" value="DNA_pol_HolB"/>
</dbReference>
<evidence type="ECO:0000256" key="4">
    <source>
        <dbReference type="ARBA" id="ARBA00022695"/>
    </source>
</evidence>
<dbReference type="KEGG" id="ifn:GM661_00980"/>
<evidence type="ECO:0000256" key="1">
    <source>
        <dbReference type="ARBA" id="ARBA00012417"/>
    </source>
</evidence>
<dbReference type="PANTHER" id="PTHR11669:SF8">
    <property type="entry name" value="DNA POLYMERASE III SUBUNIT DELTA"/>
    <property type="match status" value="1"/>
</dbReference>
<keyword evidence="3 9" id="KW-0808">Transferase</keyword>